<reference evidence="2" key="1">
    <citation type="submission" date="2020-05" db="EMBL/GenBank/DDBJ databases">
        <title>Frigoriglobus tundricola gen. nov., sp. nov., a psychrotolerant cellulolytic planctomycete of the family Gemmataceae with two divergent copies of 16S rRNA gene.</title>
        <authorList>
            <person name="Kulichevskaya I.S."/>
            <person name="Ivanova A.A."/>
            <person name="Naumoff D.G."/>
            <person name="Beletsky A.V."/>
            <person name="Rijpstra W.I.C."/>
            <person name="Sinninghe Damste J.S."/>
            <person name="Mardanov A.V."/>
            <person name="Ravin N.V."/>
            <person name="Dedysh S.N."/>
        </authorList>
    </citation>
    <scope>NUCLEOTIDE SEQUENCE [LARGE SCALE GENOMIC DNA]</scope>
    <source>
        <strain evidence="2">PL17</strain>
    </source>
</reference>
<evidence type="ECO:0000313" key="1">
    <source>
        <dbReference type="EMBL" id="QJW98346.1"/>
    </source>
</evidence>
<keyword evidence="2" id="KW-1185">Reference proteome</keyword>
<dbReference type="Proteomes" id="UP000503447">
    <property type="component" value="Chromosome"/>
</dbReference>
<sequence>MATSLDRLPTGERRTGRKRAFIEARCRRTPLVAAAERGTP</sequence>
<proteinExistence type="predicted"/>
<dbReference type="AlphaFoldDB" id="A0A6M5YY49"/>
<evidence type="ECO:0000313" key="2">
    <source>
        <dbReference type="Proteomes" id="UP000503447"/>
    </source>
</evidence>
<protein>
    <submittedName>
        <fullName evidence="1">Uncharacterized protein</fullName>
    </submittedName>
</protein>
<dbReference type="KEGG" id="ftj:FTUN_5934"/>
<accession>A0A6M5YY49</accession>
<name>A0A6M5YY49_9BACT</name>
<gene>
    <name evidence="1" type="ORF">FTUN_5934</name>
</gene>
<dbReference type="EMBL" id="CP053452">
    <property type="protein sequence ID" value="QJW98346.1"/>
    <property type="molecule type" value="Genomic_DNA"/>
</dbReference>
<organism evidence="1 2">
    <name type="scientific">Frigoriglobus tundricola</name>
    <dbReference type="NCBI Taxonomy" id="2774151"/>
    <lineage>
        <taxon>Bacteria</taxon>
        <taxon>Pseudomonadati</taxon>
        <taxon>Planctomycetota</taxon>
        <taxon>Planctomycetia</taxon>
        <taxon>Gemmatales</taxon>
        <taxon>Gemmataceae</taxon>
        <taxon>Frigoriglobus</taxon>
    </lineage>
</organism>